<organism evidence="4 5">
    <name type="scientific">Panicum virgatum</name>
    <name type="common">Blackwell switchgrass</name>
    <dbReference type="NCBI Taxonomy" id="38727"/>
    <lineage>
        <taxon>Eukaryota</taxon>
        <taxon>Viridiplantae</taxon>
        <taxon>Streptophyta</taxon>
        <taxon>Embryophyta</taxon>
        <taxon>Tracheophyta</taxon>
        <taxon>Spermatophyta</taxon>
        <taxon>Magnoliopsida</taxon>
        <taxon>Liliopsida</taxon>
        <taxon>Poales</taxon>
        <taxon>Poaceae</taxon>
        <taxon>PACMAD clade</taxon>
        <taxon>Panicoideae</taxon>
        <taxon>Panicodae</taxon>
        <taxon>Paniceae</taxon>
        <taxon>Panicinae</taxon>
        <taxon>Panicum</taxon>
        <taxon>Panicum sect. Hiantes</taxon>
    </lineage>
</organism>
<evidence type="ECO:0000256" key="1">
    <source>
        <dbReference type="SAM" id="MobiDB-lite"/>
    </source>
</evidence>
<dbReference type="Proteomes" id="UP000823388">
    <property type="component" value="Chromosome 3K"/>
</dbReference>
<evidence type="ECO:0000313" key="4">
    <source>
        <dbReference type="EMBL" id="KAG2630541.1"/>
    </source>
</evidence>
<feature type="transmembrane region" description="Helical" evidence="2">
    <location>
        <begin position="264"/>
        <end position="285"/>
    </location>
</feature>
<feature type="transmembrane region" description="Helical" evidence="2">
    <location>
        <begin position="140"/>
        <end position="163"/>
    </location>
</feature>
<keyword evidence="2" id="KW-1133">Transmembrane helix</keyword>
<comment type="caution">
    <text evidence="4">The sequence shown here is derived from an EMBL/GenBank/DDBJ whole genome shotgun (WGS) entry which is preliminary data.</text>
</comment>
<keyword evidence="2" id="KW-0812">Transmembrane</keyword>
<sequence>MGRHQLYSLRDLWNSPRGTVLRIETIALVAMVLSFFLAAFGSCCRWSNSWFIQKGFLAANALFLSLGTYCIGLMQSSQVKSEMYPLWAVSLMALLCCVDSAAGSSLDSRSQLWKMLYQLCLYFGYVLLMSISTITSDVGNIAICLLAAVTFFKGFHRSMALVLPSSMRNMVKEIRKSSQNFSFMNPDEEKNLLVDADLDIVMRAWPSMRFQDSRLNACKDMCVSLSLSHLLHRRFLGLNSAQPTMDNREPLVKNYERALKLNRVLTFLTFVYDVLYTSNAFLHYYEARSASIWAFASLIGICFVGTTVAVIPRSRATPRHASSPGNTFVDTTVADFVITGVILASLALLQVLQLLRCWTSNWAKVSFARDCKRIFRHRNDDLGWGMRLRASLIKIDWSDKYQYLWQNKLGQHSLMESITLFGLHYIHREVREMFWGSCNTGGGAIEFHADVKASIIGDFVSEKMRGDEISGWASSKVEISLGYLLSEYALAQQQHDDDNNGGCSQRMDTDGGDGKKNRRRRMLPGRSDNTKKLYVGVRDVAIWSVKSTATGDNKLQALESFDPFKYCDYCEHKYGMYSAEYGVLMGSSTIYGAGVVLGKVLRSMPAADRWEMLAEFWVKALLYAAPSDMVEEHMQHLSQGGELITHLWALLYHTGVHRWHLDPSSSGWGGTTSSGSAHGKTSIHLLRYAAAYSYIVHNTN</sequence>
<dbReference type="Pfam" id="PF13968">
    <property type="entry name" value="DUF4220"/>
    <property type="match status" value="1"/>
</dbReference>
<dbReference type="InterPro" id="IPR025315">
    <property type="entry name" value="DUF4220"/>
</dbReference>
<feature type="transmembrane region" description="Helical" evidence="2">
    <location>
        <begin position="20"/>
        <end position="43"/>
    </location>
</feature>
<feature type="transmembrane region" description="Helical" evidence="2">
    <location>
        <begin position="86"/>
        <end position="103"/>
    </location>
</feature>
<feature type="transmembrane region" description="Helical" evidence="2">
    <location>
        <begin position="332"/>
        <end position="352"/>
    </location>
</feature>
<gene>
    <name evidence="4" type="ORF">PVAP13_3KG531660</name>
</gene>
<reference evidence="4" key="1">
    <citation type="submission" date="2020-05" db="EMBL/GenBank/DDBJ databases">
        <title>WGS assembly of Panicum virgatum.</title>
        <authorList>
            <person name="Lovell J.T."/>
            <person name="Jenkins J."/>
            <person name="Shu S."/>
            <person name="Juenger T.E."/>
            <person name="Schmutz J."/>
        </authorList>
    </citation>
    <scope>NUCLEOTIDE SEQUENCE</scope>
    <source>
        <strain evidence="4">AP13</strain>
    </source>
</reference>
<feature type="domain" description="DUF4220" evidence="3">
    <location>
        <begin position="59"/>
        <end position="416"/>
    </location>
</feature>
<dbReference type="AlphaFoldDB" id="A0A8T0V1H6"/>
<feature type="transmembrane region" description="Helical" evidence="2">
    <location>
        <begin position="115"/>
        <end position="134"/>
    </location>
</feature>
<dbReference type="Pfam" id="PF04578">
    <property type="entry name" value="DUF594"/>
    <property type="match status" value="1"/>
</dbReference>
<evidence type="ECO:0000259" key="3">
    <source>
        <dbReference type="Pfam" id="PF13968"/>
    </source>
</evidence>
<keyword evidence="5" id="KW-1185">Reference proteome</keyword>
<keyword evidence="2" id="KW-0472">Membrane</keyword>
<accession>A0A8T0V1H6</accession>
<name>A0A8T0V1H6_PANVG</name>
<dbReference type="PANTHER" id="PTHR31325">
    <property type="entry name" value="OS01G0798800 PROTEIN-RELATED"/>
    <property type="match status" value="1"/>
</dbReference>
<evidence type="ECO:0000256" key="2">
    <source>
        <dbReference type="SAM" id="Phobius"/>
    </source>
</evidence>
<proteinExistence type="predicted"/>
<feature type="transmembrane region" description="Helical" evidence="2">
    <location>
        <begin position="55"/>
        <end position="74"/>
    </location>
</feature>
<evidence type="ECO:0000313" key="5">
    <source>
        <dbReference type="Proteomes" id="UP000823388"/>
    </source>
</evidence>
<protein>
    <recommendedName>
        <fullName evidence="3">DUF4220 domain-containing protein</fullName>
    </recommendedName>
</protein>
<feature type="transmembrane region" description="Helical" evidence="2">
    <location>
        <begin position="291"/>
        <end position="311"/>
    </location>
</feature>
<feature type="region of interest" description="Disordered" evidence="1">
    <location>
        <begin position="495"/>
        <end position="526"/>
    </location>
</feature>
<dbReference type="EMBL" id="CM029041">
    <property type="protein sequence ID" value="KAG2630541.1"/>
    <property type="molecule type" value="Genomic_DNA"/>
</dbReference>
<dbReference type="InterPro" id="IPR007658">
    <property type="entry name" value="DUF594"/>
</dbReference>